<sequence>MAGKYLLECGSASDDYIWKGGVELFMQVKKIEQPLILLVLGGGKNGHSIALYKTNTEIRIFDPNFGEFWFHQKNFSGFIDKIIEIYYGKYNFVSFMLIDWLESDWSKAQEM</sequence>
<accession>A0A2V1GXI4</accession>
<evidence type="ECO:0000313" key="5">
    <source>
        <dbReference type="EMBL" id="PVZ69708.1"/>
    </source>
</evidence>
<dbReference type="Gene3D" id="3.90.70.20">
    <property type="match status" value="1"/>
</dbReference>
<dbReference type="EMBL" id="QDDL01000003">
    <property type="protein sequence ID" value="PVZ69708.1"/>
    <property type="molecule type" value="Genomic_DNA"/>
</dbReference>
<dbReference type="Pfam" id="PF03543">
    <property type="entry name" value="Peptidase_C58"/>
    <property type="match status" value="1"/>
</dbReference>
<dbReference type="InterPro" id="IPR038765">
    <property type="entry name" value="Papain-like_cys_pep_sf"/>
</dbReference>
<reference evidence="5 6" key="1">
    <citation type="submission" date="2018-04" db="EMBL/GenBank/DDBJ databases">
        <title>Thalassorhabdus spongiae gen. nov., sp. nov., isolated from a marine sponge in South-West Iceland.</title>
        <authorList>
            <person name="Knobloch S."/>
            <person name="Daussin A."/>
            <person name="Johannsson R."/>
            <person name="Marteinsson V.T."/>
        </authorList>
    </citation>
    <scope>NUCLEOTIDE SEQUENCE [LARGE SCALE GENOMIC DNA]</scope>
    <source>
        <strain evidence="5 6">Hp12</strain>
    </source>
</reference>
<dbReference type="GO" id="GO:0006508">
    <property type="term" value="P:proteolysis"/>
    <property type="evidence" value="ECO:0007669"/>
    <property type="project" value="UniProtKB-KW"/>
</dbReference>
<dbReference type="SUPFAM" id="SSF54001">
    <property type="entry name" value="Cysteine proteinases"/>
    <property type="match status" value="1"/>
</dbReference>
<proteinExistence type="predicted"/>
<evidence type="ECO:0000256" key="1">
    <source>
        <dbReference type="ARBA" id="ARBA00022670"/>
    </source>
</evidence>
<keyword evidence="1" id="KW-0645">Protease</keyword>
<name>A0A2V1GXI4_9GAMM</name>
<dbReference type="OrthoDB" id="6852685at2"/>
<protein>
    <recommendedName>
        <fullName evidence="4">Peptidase C58 YopT-type domain-containing protein</fullName>
    </recommendedName>
</protein>
<evidence type="ECO:0000259" key="4">
    <source>
        <dbReference type="Pfam" id="PF03543"/>
    </source>
</evidence>
<feature type="domain" description="Peptidase C58 YopT-type" evidence="4">
    <location>
        <begin position="40"/>
        <end position="91"/>
    </location>
</feature>
<evidence type="ECO:0000313" key="6">
    <source>
        <dbReference type="Proteomes" id="UP000244906"/>
    </source>
</evidence>
<gene>
    <name evidence="5" type="ORF">DC094_10430</name>
</gene>
<dbReference type="Proteomes" id="UP000244906">
    <property type="component" value="Unassembled WGS sequence"/>
</dbReference>
<keyword evidence="2" id="KW-0378">Hydrolase</keyword>
<dbReference type="GO" id="GO:0004197">
    <property type="term" value="F:cysteine-type endopeptidase activity"/>
    <property type="evidence" value="ECO:0007669"/>
    <property type="project" value="InterPro"/>
</dbReference>
<organism evidence="5 6">
    <name type="scientific">Pelagibaculum spongiae</name>
    <dbReference type="NCBI Taxonomy" id="2080658"/>
    <lineage>
        <taxon>Bacteria</taxon>
        <taxon>Pseudomonadati</taxon>
        <taxon>Pseudomonadota</taxon>
        <taxon>Gammaproteobacteria</taxon>
        <taxon>Oceanospirillales</taxon>
        <taxon>Pelagibaculum</taxon>
    </lineage>
</organism>
<comment type="caution">
    <text evidence="5">The sequence shown here is derived from an EMBL/GenBank/DDBJ whole genome shotgun (WGS) entry which is preliminary data.</text>
</comment>
<dbReference type="RefSeq" id="WP_116687040.1">
    <property type="nucleotide sequence ID" value="NZ_CAWNYD010000003.1"/>
</dbReference>
<evidence type="ECO:0000256" key="2">
    <source>
        <dbReference type="ARBA" id="ARBA00022801"/>
    </source>
</evidence>
<keyword evidence="3" id="KW-0788">Thiol protease</keyword>
<dbReference type="AlphaFoldDB" id="A0A2V1GXI4"/>
<evidence type="ECO:0000256" key="3">
    <source>
        <dbReference type="ARBA" id="ARBA00022807"/>
    </source>
</evidence>
<dbReference type="InterPro" id="IPR006473">
    <property type="entry name" value="Peptidase_C58_Yopt"/>
</dbReference>
<keyword evidence="6" id="KW-1185">Reference proteome</keyword>